<comment type="caution">
    <text evidence="1">The sequence shown here is derived from an EMBL/GenBank/DDBJ whole genome shotgun (WGS) entry which is preliminary data.</text>
</comment>
<sequence>MADTPRGRPVEVDGQELIAVSGEEFVGLSAAHRQVSGRNTRVRVLSGTVEELRRVLGEVGAVHVCAGTGCAVCAVVDEATGRVRTTREGDGRRRSAR</sequence>
<protein>
    <submittedName>
        <fullName evidence="1">Uncharacterized protein</fullName>
    </submittedName>
</protein>
<proteinExistence type="predicted"/>
<gene>
    <name evidence="1" type="ORF">QNN03_18275</name>
</gene>
<evidence type="ECO:0000313" key="1">
    <source>
        <dbReference type="EMBL" id="MDL2078383.1"/>
    </source>
</evidence>
<dbReference type="RefSeq" id="WP_093722488.1">
    <property type="nucleotide sequence ID" value="NZ_JASJUS010000016.1"/>
</dbReference>
<name>A0ABT7J0J5_9ACTN</name>
<accession>A0ABT7J0J5</accession>
<organism evidence="1 2">
    <name type="scientific">Streptomyces fuscus</name>
    <dbReference type="NCBI Taxonomy" id="3048495"/>
    <lineage>
        <taxon>Bacteria</taxon>
        <taxon>Bacillati</taxon>
        <taxon>Actinomycetota</taxon>
        <taxon>Actinomycetes</taxon>
        <taxon>Kitasatosporales</taxon>
        <taxon>Streptomycetaceae</taxon>
        <taxon>Streptomyces</taxon>
    </lineage>
</organism>
<evidence type="ECO:0000313" key="2">
    <source>
        <dbReference type="Proteomes" id="UP001241926"/>
    </source>
</evidence>
<keyword evidence="2" id="KW-1185">Reference proteome</keyword>
<reference evidence="1 2" key="1">
    <citation type="submission" date="2023-05" db="EMBL/GenBank/DDBJ databases">
        <title>Streptomyces fuscus sp. nov., a brown-black pigment producing actinomyces isolated from dry sand of Sea duck farm.</title>
        <authorList>
            <person name="Xie J."/>
            <person name="Shen N."/>
        </authorList>
    </citation>
    <scope>NUCLEOTIDE SEQUENCE [LARGE SCALE GENOMIC DNA]</scope>
    <source>
        <strain evidence="1 2">GXMU-J15</strain>
    </source>
</reference>
<dbReference type="Proteomes" id="UP001241926">
    <property type="component" value="Unassembled WGS sequence"/>
</dbReference>
<dbReference type="EMBL" id="JASJUS010000016">
    <property type="protein sequence ID" value="MDL2078383.1"/>
    <property type="molecule type" value="Genomic_DNA"/>
</dbReference>